<gene>
    <name evidence="6" type="ORF">FC43_GL000587</name>
</gene>
<evidence type="ECO:0000256" key="1">
    <source>
        <dbReference type="ARBA" id="ARBA00023235"/>
    </source>
</evidence>
<sequence length="373" mass="41335">MMTKLKVMIPLSTRAGVIKFAPVIQLMQQAPQDFEPVIVVASQQYQQLHTVLADFALTADFELAVNPAELRGRPDELSRLVHHLQTVVNAAQPALILTLGDSLATLAASLVGFYNRLPVAHVEAGLRTFDKAEPFPDEMHRQLTDTLADLYLAPTAAAKENLLFEHRAEAQIVVTGNPIVDVVKQCYQADYTSPLLTQLPPQRRLLLLTIGRVENTGLPLEGILRTMRDVVETNPDVELLCPMALDSRGFPLAQRLLANRARIHLVPLLALRDFINTAARSYLIVTDSAGTVEEASVFHRPVLLLRQNTERPEALFAQTTRVVGTDPTSLQQAVFELLHDKRAYRAMQNEDEALFGDGHAAERILAALQQHYG</sequence>
<dbReference type="EC" id="5.1.3.14" evidence="3"/>
<name>A0A0R1UAV6_9LACO</name>
<accession>A0A0R1UAV6</accession>
<dbReference type="Proteomes" id="UP000050816">
    <property type="component" value="Unassembled WGS sequence"/>
</dbReference>
<evidence type="ECO:0000313" key="7">
    <source>
        <dbReference type="Proteomes" id="UP000050816"/>
    </source>
</evidence>
<evidence type="ECO:0000259" key="5">
    <source>
        <dbReference type="Pfam" id="PF02350"/>
    </source>
</evidence>
<evidence type="ECO:0000313" key="6">
    <source>
        <dbReference type="EMBL" id="KRL87922.1"/>
    </source>
</evidence>
<dbReference type="Pfam" id="PF02350">
    <property type="entry name" value="Epimerase_2"/>
    <property type="match status" value="1"/>
</dbReference>
<dbReference type="InterPro" id="IPR029767">
    <property type="entry name" value="WecB-like"/>
</dbReference>
<dbReference type="AlphaFoldDB" id="A0A0R1UAV6"/>
<comment type="caution">
    <text evidence="6">The sequence shown here is derived from an EMBL/GenBank/DDBJ whole genome shotgun (WGS) entry which is preliminary data.</text>
</comment>
<dbReference type="PATRIC" id="fig|1423760.3.peg.611"/>
<dbReference type="PANTHER" id="PTHR43174:SF2">
    <property type="entry name" value="UDP-N-ACETYLGLUCOSAMINE 2-EPIMERASE"/>
    <property type="match status" value="1"/>
</dbReference>
<feature type="domain" description="UDP-N-acetylglucosamine 2-epimerase" evidence="5">
    <location>
        <begin position="31"/>
        <end position="368"/>
    </location>
</feature>
<evidence type="ECO:0000256" key="2">
    <source>
        <dbReference type="ARBA" id="ARBA00038209"/>
    </source>
</evidence>
<dbReference type="EMBL" id="AZFK01000084">
    <property type="protein sequence ID" value="KRL87922.1"/>
    <property type="molecule type" value="Genomic_DNA"/>
</dbReference>
<dbReference type="GO" id="GO:0008761">
    <property type="term" value="F:UDP-N-acetylglucosamine 2-epimerase activity"/>
    <property type="evidence" value="ECO:0007669"/>
    <property type="project" value="UniProtKB-EC"/>
</dbReference>
<dbReference type="NCBIfam" id="TIGR00236">
    <property type="entry name" value="wecB"/>
    <property type="match status" value="1"/>
</dbReference>
<comment type="similarity">
    <text evidence="2 4">Belongs to the UDP-N-acetylglucosamine 2-epimerase family.</text>
</comment>
<reference evidence="6 7" key="1">
    <citation type="journal article" date="2015" name="Genome Announc.">
        <title>Expanding the biotechnology potential of lactobacilli through comparative genomics of 213 strains and associated genera.</title>
        <authorList>
            <person name="Sun Z."/>
            <person name="Harris H.M."/>
            <person name="McCann A."/>
            <person name="Guo C."/>
            <person name="Argimon S."/>
            <person name="Zhang W."/>
            <person name="Yang X."/>
            <person name="Jeffery I.B."/>
            <person name="Cooney J.C."/>
            <person name="Kagawa T.F."/>
            <person name="Liu W."/>
            <person name="Song Y."/>
            <person name="Salvetti E."/>
            <person name="Wrobel A."/>
            <person name="Rasinkangas P."/>
            <person name="Parkhill J."/>
            <person name="Rea M.C."/>
            <person name="O'Sullivan O."/>
            <person name="Ritari J."/>
            <person name="Douillard F.P."/>
            <person name="Paul Ross R."/>
            <person name="Yang R."/>
            <person name="Briner A.E."/>
            <person name="Felis G.E."/>
            <person name="de Vos W.M."/>
            <person name="Barrangou R."/>
            <person name="Klaenhammer T.R."/>
            <person name="Caufield P.W."/>
            <person name="Cui Y."/>
            <person name="Zhang H."/>
            <person name="O'Toole P.W."/>
        </authorList>
    </citation>
    <scope>NUCLEOTIDE SEQUENCE [LARGE SCALE GENOMIC DNA]</scope>
    <source>
        <strain evidence="6 7">DSM 15946</strain>
    </source>
</reference>
<protein>
    <recommendedName>
        <fullName evidence="3">UDP-N-acetylglucosamine 2-epimerase (non-hydrolyzing)</fullName>
        <ecNumber evidence="3">5.1.3.14</ecNumber>
    </recommendedName>
</protein>
<proteinExistence type="inferred from homology"/>
<dbReference type="SUPFAM" id="SSF53756">
    <property type="entry name" value="UDP-Glycosyltransferase/glycogen phosphorylase"/>
    <property type="match status" value="1"/>
</dbReference>
<evidence type="ECO:0000256" key="3">
    <source>
        <dbReference type="ARBA" id="ARBA00038858"/>
    </source>
</evidence>
<organism evidence="6 7">
    <name type="scientific">Limosilactobacillus ingluviei DSM 15946</name>
    <dbReference type="NCBI Taxonomy" id="1423760"/>
    <lineage>
        <taxon>Bacteria</taxon>
        <taxon>Bacillati</taxon>
        <taxon>Bacillota</taxon>
        <taxon>Bacilli</taxon>
        <taxon>Lactobacillales</taxon>
        <taxon>Lactobacillaceae</taxon>
        <taxon>Limosilactobacillus</taxon>
    </lineage>
</organism>
<keyword evidence="1 4" id="KW-0413">Isomerase</keyword>
<dbReference type="PANTHER" id="PTHR43174">
    <property type="entry name" value="UDP-N-ACETYLGLUCOSAMINE 2-EPIMERASE"/>
    <property type="match status" value="1"/>
</dbReference>
<dbReference type="Gene3D" id="3.40.50.2000">
    <property type="entry name" value="Glycogen Phosphorylase B"/>
    <property type="match status" value="2"/>
</dbReference>
<evidence type="ECO:0000256" key="4">
    <source>
        <dbReference type="RuleBase" id="RU003513"/>
    </source>
</evidence>
<dbReference type="InterPro" id="IPR003331">
    <property type="entry name" value="UDP_GlcNAc_Epimerase_2_dom"/>
</dbReference>